<evidence type="ECO:0000313" key="2">
    <source>
        <dbReference type="Proteomes" id="UP000214603"/>
    </source>
</evidence>
<name>A0A225M1N9_9BURK</name>
<dbReference type="Proteomes" id="UP000214603">
    <property type="component" value="Unassembled WGS sequence"/>
</dbReference>
<evidence type="ECO:0000313" key="1">
    <source>
        <dbReference type="EMBL" id="OWT55237.1"/>
    </source>
</evidence>
<organism evidence="1 2">
    <name type="scientific">Candidimonas nitroreducens</name>
    <dbReference type="NCBI Taxonomy" id="683354"/>
    <lineage>
        <taxon>Bacteria</taxon>
        <taxon>Pseudomonadati</taxon>
        <taxon>Pseudomonadota</taxon>
        <taxon>Betaproteobacteria</taxon>
        <taxon>Burkholderiales</taxon>
        <taxon>Alcaligenaceae</taxon>
        <taxon>Candidimonas</taxon>
    </lineage>
</organism>
<proteinExistence type="predicted"/>
<reference evidence="2" key="1">
    <citation type="submission" date="2017-06" db="EMBL/GenBank/DDBJ databases">
        <title>Herbaspirillum phytohormonus sp. nov., isolated from the root nodule of Robinia pseudoacacia in lead-zinc mine.</title>
        <authorList>
            <person name="Fan M."/>
            <person name="Lin Y."/>
        </authorList>
    </citation>
    <scope>NUCLEOTIDE SEQUENCE [LARGE SCALE GENOMIC DNA]</scope>
    <source>
        <strain evidence="2">SC-089</strain>
    </source>
</reference>
<dbReference type="AlphaFoldDB" id="A0A225M1N9"/>
<keyword evidence="2" id="KW-1185">Reference proteome</keyword>
<comment type="caution">
    <text evidence="1">The sequence shown here is derived from an EMBL/GenBank/DDBJ whole genome shotgun (WGS) entry which is preliminary data.</text>
</comment>
<accession>A0A225M1N9</accession>
<dbReference type="RefSeq" id="WP_088605424.1">
    <property type="nucleotide sequence ID" value="NZ_NJIH01000013.1"/>
</dbReference>
<dbReference type="EMBL" id="NJIH01000013">
    <property type="protein sequence ID" value="OWT55237.1"/>
    <property type="molecule type" value="Genomic_DNA"/>
</dbReference>
<gene>
    <name evidence="1" type="ORF">CEY11_21240</name>
</gene>
<sequence length="86" mass="9572">MKFRKKPVVVEAYQLPPAGVDVPQSFHDWCDEVGFTDFESDRDETLVIPTLEGDMIASPGDWIIKGVTGEFYPCKADVFAASYEPA</sequence>
<protein>
    <submittedName>
        <fullName evidence="1">Uncharacterized protein</fullName>
    </submittedName>
</protein>
<dbReference type="OrthoDB" id="5688154at2"/>